<dbReference type="Proteomes" id="UP000018936">
    <property type="component" value="Unassembled WGS sequence"/>
</dbReference>
<protein>
    <submittedName>
        <fullName evidence="1">Uncharacterized protein</fullName>
    </submittedName>
</protein>
<comment type="caution">
    <text evidence="1">The sequence shown here is derived from an EMBL/GenBank/DDBJ whole genome shotgun (WGS) entry which is preliminary data.</text>
</comment>
<accession>V8NAI0</accession>
<proteinExistence type="predicted"/>
<evidence type="ECO:0000313" key="1">
    <source>
        <dbReference type="EMBL" id="ETE58658.1"/>
    </source>
</evidence>
<name>V8NAI0_OPHHA</name>
<organism evidence="1 2">
    <name type="scientific">Ophiophagus hannah</name>
    <name type="common">King cobra</name>
    <name type="synonym">Naja hannah</name>
    <dbReference type="NCBI Taxonomy" id="8665"/>
    <lineage>
        <taxon>Eukaryota</taxon>
        <taxon>Metazoa</taxon>
        <taxon>Chordata</taxon>
        <taxon>Craniata</taxon>
        <taxon>Vertebrata</taxon>
        <taxon>Euteleostomi</taxon>
        <taxon>Lepidosauria</taxon>
        <taxon>Squamata</taxon>
        <taxon>Bifurcata</taxon>
        <taxon>Unidentata</taxon>
        <taxon>Episquamata</taxon>
        <taxon>Toxicofera</taxon>
        <taxon>Serpentes</taxon>
        <taxon>Colubroidea</taxon>
        <taxon>Elapidae</taxon>
        <taxon>Elapinae</taxon>
        <taxon>Ophiophagus</taxon>
    </lineage>
</organism>
<feature type="non-terminal residue" evidence="1">
    <location>
        <position position="73"/>
    </location>
</feature>
<dbReference type="AlphaFoldDB" id="V8NAI0"/>
<keyword evidence="2" id="KW-1185">Reference proteome</keyword>
<evidence type="ECO:0000313" key="2">
    <source>
        <dbReference type="Proteomes" id="UP000018936"/>
    </source>
</evidence>
<dbReference type="EMBL" id="AZIM01006458">
    <property type="protein sequence ID" value="ETE58658.1"/>
    <property type="molecule type" value="Genomic_DNA"/>
</dbReference>
<sequence>MTLRGSFPAESPKGLKTELCFLAQPLLEKQKEIGLLPLNELQLTKLENENGIQEDLHAFQITDGLNGVAKERA</sequence>
<reference evidence="1 2" key="1">
    <citation type="journal article" date="2013" name="Proc. Natl. Acad. Sci. U.S.A.">
        <title>The king cobra genome reveals dynamic gene evolution and adaptation in the snake venom system.</title>
        <authorList>
            <person name="Vonk F.J."/>
            <person name="Casewell N.R."/>
            <person name="Henkel C.V."/>
            <person name="Heimberg A.M."/>
            <person name="Jansen H.J."/>
            <person name="McCleary R.J."/>
            <person name="Kerkkamp H.M."/>
            <person name="Vos R.A."/>
            <person name="Guerreiro I."/>
            <person name="Calvete J.J."/>
            <person name="Wuster W."/>
            <person name="Woods A.E."/>
            <person name="Logan J.M."/>
            <person name="Harrison R.A."/>
            <person name="Castoe T.A."/>
            <person name="de Koning A.P."/>
            <person name="Pollock D.D."/>
            <person name="Yandell M."/>
            <person name="Calderon D."/>
            <person name="Renjifo C."/>
            <person name="Currier R.B."/>
            <person name="Salgado D."/>
            <person name="Pla D."/>
            <person name="Sanz L."/>
            <person name="Hyder A.S."/>
            <person name="Ribeiro J.M."/>
            <person name="Arntzen J.W."/>
            <person name="van den Thillart G.E."/>
            <person name="Boetzer M."/>
            <person name="Pirovano W."/>
            <person name="Dirks R.P."/>
            <person name="Spaink H.P."/>
            <person name="Duboule D."/>
            <person name="McGlinn E."/>
            <person name="Kini R.M."/>
            <person name="Richardson M.K."/>
        </authorList>
    </citation>
    <scope>NUCLEOTIDE SEQUENCE</scope>
    <source>
        <tissue evidence="1">Blood</tissue>
    </source>
</reference>
<gene>
    <name evidence="1" type="ORF">L345_15621</name>
</gene>